<dbReference type="InterPro" id="IPR007484">
    <property type="entry name" value="Peptidase_M28"/>
</dbReference>
<dbReference type="eggNOG" id="KOG1543">
    <property type="taxonomic scope" value="Eukaryota"/>
</dbReference>
<dbReference type="SUPFAM" id="SSF53187">
    <property type="entry name" value="Zn-dependent exopeptidases"/>
    <property type="match status" value="1"/>
</dbReference>
<dbReference type="InParanoid" id="A0A1X7T369"/>
<dbReference type="GO" id="GO:0006508">
    <property type="term" value="P:proteolysis"/>
    <property type="evidence" value="ECO:0007669"/>
    <property type="project" value="InterPro"/>
</dbReference>
<dbReference type="Pfam" id="PF00112">
    <property type="entry name" value="Peptidase_C1"/>
    <property type="match status" value="1"/>
</dbReference>
<keyword evidence="2" id="KW-1133">Transmembrane helix</keyword>
<dbReference type="Gene3D" id="3.90.70.10">
    <property type="entry name" value="Cysteine proteinases"/>
    <property type="match status" value="1"/>
</dbReference>
<dbReference type="Gene3D" id="3.50.30.30">
    <property type="match status" value="1"/>
</dbReference>
<feature type="domain" description="Peptidase C1A papain C-terminal" evidence="3">
    <location>
        <begin position="561"/>
        <end position="708"/>
    </location>
</feature>
<protein>
    <recommendedName>
        <fullName evidence="6">Peptidase C1A papain C-terminal domain-containing protein</fullName>
    </recommendedName>
</protein>
<feature type="domain" description="Cathepsin propeptide inhibitor" evidence="4">
    <location>
        <begin position="475"/>
        <end position="531"/>
    </location>
</feature>
<evidence type="ECO:0000259" key="3">
    <source>
        <dbReference type="SMART" id="SM00645"/>
    </source>
</evidence>
<comment type="similarity">
    <text evidence="1">Belongs to the peptidase C1 family.</text>
</comment>
<dbReference type="SMART" id="SM00848">
    <property type="entry name" value="Inhibitor_I29"/>
    <property type="match status" value="1"/>
</dbReference>
<dbReference type="InterPro" id="IPR013201">
    <property type="entry name" value="Prot_inhib_I29"/>
</dbReference>
<dbReference type="SUPFAM" id="SSF54001">
    <property type="entry name" value="Cysteine proteinases"/>
    <property type="match status" value="1"/>
</dbReference>
<dbReference type="Pfam" id="PF02225">
    <property type="entry name" value="PA"/>
    <property type="match status" value="1"/>
</dbReference>
<dbReference type="Pfam" id="PF08246">
    <property type="entry name" value="Inhibitor_I29"/>
    <property type="match status" value="1"/>
</dbReference>
<dbReference type="OrthoDB" id="10253408at2759"/>
<dbReference type="InterPro" id="IPR039417">
    <property type="entry name" value="Peptidase_C1A_papain-like"/>
</dbReference>
<dbReference type="InterPro" id="IPR003137">
    <property type="entry name" value="PA_domain"/>
</dbReference>
<keyword evidence="2" id="KW-0472">Membrane</keyword>
<evidence type="ECO:0000313" key="5">
    <source>
        <dbReference type="EnsemblMetazoa" id="Aqu2.1.08677_001"/>
    </source>
</evidence>
<dbReference type="PANTHER" id="PTHR12411">
    <property type="entry name" value="CYSTEINE PROTEASE FAMILY C1-RELATED"/>
    <property type="match status" value="1"/>
</dbReference>
<dbReference type="SUPFAM" id="SSF52025">
    <property type="entry name" value="PA domain"/>
    <property type="match status" value="1"/>
</dbReference>
<dbReference type="CDD" id="cd00538">
    <property type="entry name" value="PA"/>
    <property type="match status" value="1"/>
</dbReference>
<sequence>MAEPENTEKTPMLKTYFKAGASDASQELQPRPKLQQRIKNRRFITLVISILVLLAAIVIVAVVLAVVLSRDSSSSSSTSEESLVDSVDSEELLQALRDLQNTSINNSRSVLNGYDKSAEYVFNELEDNGYSPYKQYFTVPVFENVRPGGALFKIVVDGHEFVFAEASQFNVMTYSGSCDDCTGDLVSVMKEEDNNYGCDGDLDNVEDSIVLMTYNDEKGCSLYFKAENALNGGAKAVIFGRDEGDNEGPPTSRVYDKTASGEIRTVDIPAIGVTAAVASQLMNYNAPDPVQVSISTYTRVTEAVTYNVFAKTESGNNESVIVASPNYIRGIYNGSSADEEILAASTTIQDLFIQYFENNGLAYDIVPFTGRSDYGPFMDVNIPAGGLFTGAGSLKTKEQYEAYGGLVNAPLDPCYHKFCDNIQNIAADVFEDMTRAAAYVIETLFEQDDLREYLENVLLVRAEPLDTEGLFAEEWRLWKGEHKITYQSSEEEGKRYLIWQDNMKYINEHNAKNLSFTLRMNQFGDLTSEEYSSIYTCHIVSNENSDEVIGQKYNPPRDAELPYSIDWRKKNVVTYVKSQGEYRCHSCYAFSTVGSIESHHAISTGSRVRLSEQNVIDCSTGYGNAGCNGGNYRNTFKYILENGGGIDTQNYYPYKAMDKTCRYNSAKIGATISGVYYIQSKSESDLKSAVGLVGPVIVSIDHRHKSFQ</sequence>
<dbReference type="InterPro" id="IPR000668">
    <property type="entry name" value="Peptidase_C1A_C"/>
</dbReference>
<dbReference type="Pfam" id="PF04389">
    <property type="entry name" value="Peptidase_M28"/>
    <property type="match status" value="1"/>
</dbReference>
<evidence type="ECO:0008006" key="6">
    <source>
        <dbReference type="Google" id="ProtNLM"/>
    </source>
</evidence>
<dbReference type="SMART" id="SM00645">
    <property type="entry name" value="Pept_C1"/>
    <property type="match status" value="1"/>
</dbReference>
<name>A0A1X7T369_AMPQE</name>
<organism evidence="5">
    <name type="scientific">Amphimedon queenslandica</name>
    <name type="common">Sponge</name>
    <dbReference type="NCBI Taxonomy" id="400682"/>
    <lineage>
        <taxon>Eukaryota</taxon>
        <taxon>Metazoa</taxon>
        <taxon>Porifera</taxon>
        <taxon>Demospongiae</taxon>
        <taxon>Heteroscleromorpha</taxon>
        <taxon>Haplosclerida</taxon>
        <taxon>Niphatidae</taxon>
        <taxon>Amphimedon</taxon>
    </lineage>
</organism>
<feature type="transmembrane region" description="Helical" evidence="2">
    <location>
        <begin position="43"/>
        <end position="68"/>
    </location>
</feature>
<dbReference type="AlphaFoldDB" id="A0A1X7T369"/>
<dbReference type="CDD" id="cd02248">
    <property type="entry name" value="Peptidase_C1A"/>
    <property type="match status" value="1"/>
</dbReference>
<dbReference type="Gene3D" id="3.40.630.10">
    <property type="entry name" value="Zn peptidases"/>
    <property type="match status" value="1"/>
</dbReference>
<dbReference type="InterPro" id="IPR013128">
    <property type="entry name" value="Peptidase_C1A"/>
</dbReference>
<keyword evidence="2" id="KW-0812">Transmembrane</keyword>
<accession>A0A1X7T369</accession>
<reference evidence="5" key="1">
    <citation type="submission" date="2017-05" db="UniProtKB">
        <authorList>
            <consortium name="EnsemblMetazoa"/>
        </authorList>
    </citation>
    <scope>IDENTIFICATION</scope>
</reference>
<dbReference type="GO" id="GO:0008234">
    <property type="term" value="F:cysteine-type peptidase activity"/>
    <property type="evidence" value="ECO:0007669"/>
    <property type="project" value="InterPro"/>
</dbReference>
<dbReference type="InterPro" id="IPR046450">
    <property type="entry name" value="PA_dom_sf"/>
</dbReference>
<dbReference type="InterPro" id="IPR038765">
    <property type="entry name" value="Papain-like_cys_pep_sf"/>
</dbReference>
<dbReference type="STRING" id="400682.A0A1X7T369"/>
<evidence type="ECO:0000259" key="4">
    <source>
        <dbReference type="SMART" id="SM00848"/>
    </source>
</evidence>
<dbReference type="EnsemblMetazoa" id="Aqu2.1.08677_001">
    <property type="protein sequence ID" value="Aqu2.1.08677_001"/>
    <property type="gene ID" value="Aqu2.1.08677"/>
</dbReference>
<evidence type="ECO:0000256" key="2">
    <source>
        <dbReference type="SAM" id="Phobius"/>
    </source>
</evidence>
<proteinExistence type="inferred from homology"/>
<evidence type="ECO:0000256" key="1">
    <source>
        <dbReference type="ARBA" id="ARBA00008455"/>
    </source>
</evidence>